<dbReference type="GO" id="GO:0009535">
    <property type="term" value="C:chloroplast thylakoid membrane"/>
    <property type="evidence" value="ECO:0007669"/>
    <property type="project" value="TreeGrafter"/>
</dbReference>
<keyword evidence="2" id="KW-0472">Membrane</keyword>
<evidence type="ECO:0000313" key="3">
    <source>
        <dbReference type="EMBL" id="WMV28920.1"/>
    </source>
</evidence>
<proteinExistence type="predicted"/>
<dbReference type="Proteomes" id="UP001234989">
    <property type="component" value="Chromosome 5"/>
</dbReference>
<organism evidence="3 4">
    <name type="scientific">Solanum verrucosum</name>
    <dbReference type="NCBI Taxonomy" id="315347"/>
    <lineage>
        <taxon>Eukaryota</taxon>
        <taxon>Viridiplantae</taxon>
        <taxon>Streptophyta</taxon>
        <taxon>Embryophyta</taxon>
        <taxon>Tracheophyta</taxon>
        <taxon>Spermatophyta</taxon>
        <taxon>Magnoliopsida</taxon>
        <taxon>eudicotyledons</taxon>
        <taxon>Gunneridae</taxon>
        <taxon>Pentapetalae</taxon>
        <taxon>asterids</taxon>
        <taxon>lamiids</taxon>
        <taxon>Solanales</taxon>
        <taxon>Solanaceae</taxon>
        <taxon>Solanoideae</taxon>
        <taxon>Solaneae</taxon>
        <taxon>Solanum</taxon>
    </lineage>
</organism>
<evidence type="ECO:0000256" key="2">
    <source>
        <dbReference type="SAM" id="Phobius"/>
    </source>
</evidence>
<dbReference type="EMBL" id="CP133616">
    <property type="protein sequence ID" value="WMV28920.1"/>
    <property type="molecule type" value="Genomic_DNA"/>
</dbReference>
<feature type="compositionally biased region" description="Basic and acidic residues" evidence="1">
    <location>
        <begin position="77"/>
        <end position="88"/>
    </location>
</feature>
<reference evidence="3" key="1">
    <citation type="submission" date="2023-08" db="EMBL/GenBank/DDBJ databases">
        <title>A de novo genome assembly of Solanum verrucosum Schlechtendal, a Mexican diploid species geographically isolated from the other diploid A-genome species in potato relatives.</title>
        <authorList>
            <person name="Hosaka K."/>
        </authorList>
    </citation>
    <scope>NUCLEOTIDE SEQUENCE</scope>
    <source>
        <tissue evidence="3">Young leaves</tissue>
    </source>
</reference>
<evidence type="ECO:0000256" key="1">
    <source>
        <dbReference type="SAM" id="MobiDB-lite"/>
    </source>
</evidence>
<evidence type="ECO:0000313" key="4">
    <source>
        <dbReference type="Proteomes" id="UP001234989"/>
    </source>
</evidence>
<sequence length="139" mass="15885">MSSQPHHKDPFWLGLDTQVFSLTPCHLHKLASQLHIDLSDRKGLHFEQILGVCFFSQLKGLLLIHDNISTNYAGSWTDKEKDKDERQSRSTTNQLPSSRDWVGDFLVWKPPVGLEKSQSFWAILTIWIALVGAALFLQK</sequence>
<feature type="region of interest" description="Disordered" evidence="1">
    <location>
        <begin position="75"/>
        <end position="97"/>
    </location>
</feature>
<keyword evidence="2" id="KW-0812">Transmembrane</keyword>
<name>A0AAF0QXL8_SOLVR</name>
<gene>
    <name evidence="3" type="ORF">MTR67_022305</name>
</gene>
<dbReference type="PANTHER" id="PTHR36761:SF2">
    <property type="entry name" value="ORF03 PROTEIN"/>
    <property type="match status" value="1"/>
</dbReference>
<accession>A0AAF0QXL8</accession>
<dbReference type="PANTHER" id="PTHR36761">
    <property type="entry name" value="ORF03 PROTEIN"/>
    <property type="match status" value="1"/>
</dbReference>
<keyword evidence="4" id="KW-1185">Reference proteome</keyword>
<dbReference type="AlphaFoldDB" id="A0AAF0QXL8"/>
<protein>
    <submittedName>
        <fullName evidence="3">Uncharacterized protein</fullName>
    </submittedName>
</protein>
<feature type="transmembrane region" description="Helical" evidence="2">
    <location>
        <begin position="119"/>
        <end position="137"/>
    </location>
</feature>
<keyword evidence="2" id="KW-1133">Transmembrane helix</keyword>